<dbReference type="OMA" id="IEESTCQ"/>
<dbReference type="OrthoDB" id="1899990at2759"/>
<dbReference type="EMBL" id="MNCJ02000321">
    <property type="protein sequence ID" value="KAF5800779.1"/>
    <property type="molecule type" value="Genomic_DNA"/>
</dbReference>
<proteinExistence type="predicted"/>
<dbReference type="GO" id="GO:0009507">
    <property type="term" value="C:chloroplast"/>
    <property type="evidence" value="ECO:0000318"/>
    <property type="project" value="GO_Central"/>
</dbReference>
<gene>
    <name evidence="4" type="ORF">HannXRQ_Chr06g0165791</name>
    <name evidence="3" type="ORF">HanXRQr2_Chr06g0240551</name>
</gene>
<dbReference type="SUPFAM" id="SSF50249">
    <property type="entry name" value="Nucleic acid-binding proteins"/>
    <property type="match status" value="1"/>
</dbReference>
<dbReference type="InterPro" id="IPR012340">
    <property type="entry name" value="NA-bd_OB-fold"/>
</dbReference>
<keyword evidence="4" id="KW-0808">Transferase</keyword>
<reference evidence="4" key="2">
    <citation type="submission" date="2017-02" db="EMBL/GenBank/DDBJ databases">
        <title>Sunflower complete genome.</title>
        <authorList>
            <person name="Langlade N."/>
            <person name="Munos S."/>
        </authorList>
    </citation>
    <scope>NUCLEOTIDE SEQUENCE [LARGE SCALE GENOMIC DNA]</scope>
    <source>
        <tissue evidence="4">Leaves</tissue>
    </source>
</reference>
<dbReference type="PANTHER" id="PTHR47600">
    <property type="entry name" value="NUCLEIC ACID-BINDING, OB-FOLD-LIKE PROTEIN"/>
    <property type="match status" value="1"/>
</dbReference>
<dbReference type="Gramene" id="mRNA:HanXRQr2_Chr06g0240551">
    <property type="protein sequence ID" value="mRNA:HanXRQr2_Chr06g0240551"/>
    <property type="gene ID" value="HanXRQr2_Chr06g0240551"/>
</dbReference>
<protein>
    <submittedName>
        <fullName evidence="3">Nucleic acid-binding, RNA-binding domain, S1</fullName>
    </submittedName>
    <submittedName>
        <fullName evidence="4">Putative polyribonucleotide nucleotidyltransferase</fullName>
    </submittedName>
</protein>
<sequence>MCSITATTSNASYFGFCTPCYINPKTCKNLTFSLKQQTKVVVFAANNKLRNWDQMELKFDKLIHENPKLTLAKIKDGKSNTEHDKGKRPKEPLVKAPNVILWKSTTFDDSDVGSKMSSSLSLKPNISLQMGKEDDKERFSHMVLVSNLEPLIKNNEVETAVNIKESTRQTEKFDQAYGDHKRPKNLDSTSETGKVAATDPDQLRKRRDIVAESVSEPSPDATLQGRPERSLGQPVKEMFGIGGRNTKVESLIPYFATSENLLPGMFMKDDEETDWKRAQDMIKTTGRGEVELISCSTQGFVVSFGCLIGFLPYRHLATKWKFLAFESWLRAKGFDPATYKKSLGVVGNFDATSIDPEKIEGEISPHMKLEDLFATYNQEKLAYLSTFVGQKIKVNVILADRESRKLIFSVKPKEQEESIQRKRNLMAKLKVGCLVTCCITKISYFGIFVEIEGVPALIHQTEVSWDATSNPASSFKIGQVVEAKVHQLDFSLERIYLSLKEITPDPLTESFEAVIGHNAVLDGTIDADQPENEWADLDSLIKGLQSYEGIELVTKGRFFLSPGLTLTPAFQVYMVSLFKNQYKLLVRAGNKVQEVMVQTWLDTEEMKHAILLCYKRIE</sequence>
<dbReference type="EMBL" id="CM007895">
    <property type="protein sequence ID" value="OTG21919.1"/>
    <property type="molecule type" value="Genomic_DNA"/>
</dbReference>
<feature type="region of interest" description="Disordered" evidence="1">
    <location>
        <begin position="170"/>
        <end position="206"/>
    </location>
</feature>
<feature type="compositionally biased region" description="Basic and acidic residues" evidence="1">
    <location>
        <begin position="170"/>
        <end position="180"/>
    </location>
</feature>
<name>A0A251UFQ9_HELAN</name>
<dbReference type="PANTHER" id="PTHR47600:SF2">
    <property type="entry name" value="NUCLEIC ACID-BINDING, RNA-BINDING DOMAIN, S1"/>
    <property type="match status" value="1"/>
</dbReference>
<dbReference type="Proteomes" id="UP000215914">
    <property type="component" value="Chromosome 6"/>
</dbReference>
<evidence type="ECO:0000259" key="2">
    <source>
        <dbReference type="PROSITE" id="PS50126"/>
    </source>
</evidence>
<evidence type="ECO:0000313" key="3">
    <source>
        <dbReference type="EMBL" id="KAF5800779.1"/>
    </source>
</evidence>
<accession>A0A251UFQ9</accession>
<dbReference type="GO" id="GO:1901259">
    <property type="term" value="P:chloroplast rRNA processing"/>
    <property type="evidence" value="ECO:0000318"/>
    <property type="project" value="GO_Central"/>
</dbReference>
<dbReference type="AlphaFoldDB" id="A0A251UFQ9"/>
<organism evidence="4 5">
    <name type="scientific">Helianthus annuus</name>
    <name type="common">Common sunflower</name>
    <dbReference type="NCBI Taxonomy" id="4232"/>
    <lineage>
        <taxon>Eukaryota</taxon>
        <taxon>Viridiplantae</taxon>
        <taxon>Streptophyta</taxon>
        <taxon>Embryophyta</taxon>
        <taxon>Tracheophyta</taxon>
        <taxon>Spermatophyta</taxon>
        <taxon>Magnoliopsida</taxon>
        <taxon>eudicotyledons</taxon>
        <taxon>Gunneridae</taxon>
        <taxon>Pentapetalae</taxon>
        <taxon>asterids</taxon>
        <taxon>campanulids</taxon>
        <taxon>Asterales</taxon>
        <taxon>Asteraceae</taxon>
        <taxon>Asteroideae</taxon>
        <taxon>Heliantheae alliance</taxon>
        <taxon>Heliantheae</taxon>
        <taxon>Helianthus</taxon>
    </lineage>
</organism>
<dbReference type="STRING" id="4232.A0A251UFQ9"/>
<feature type="domain" description="S1 motif" evidence="2">
    <location>
        <begin position="432"/>
        <end position="500"/>
    </location>
</feature>
<dbReference type="SMART" id="SM00316">
    <property type="entry name" value="S1"/>
    <property type="match status" value="2"/>
</dbReference>
<evidence type="ECO:0000313" key="4">
    <source>
        <dbReference type="EMBL" id="OTG21919.1"/>
    </source>
</evidence>
<reference evidence="3 5" key="1">
    <citation type="journal article" date="2017" name="Nature">
        <title>The sunflower genome provides insights into oil metabolism, flowering and Asterid evolution.</title>
        <authorList>
            <person name="Badouin H."/>
            <person name="Gouzy J."/>
            <person name="Grassa C.J."/>
            <person name="Murat F."/>
            <person name="Staton S.E."/>
            <person name="Cottret L."/>
            <person name="Lelandais-Briere C."/>
            <person name="Owens G.L."/>
            <person name="Carrere S."/>
            <person name="Mayjonade B."/>
            <person name="Legrand L."/>
            <person name="Gill N."/>
            <person name="Kane N.C."/>
            <person name="Bowers J.E."/>
            <person name="Hubner S."/>
            <person name="Bellec A."/>
            <person name="Berard A."/>
            <person name="Berges H."/>
            <person name="Blanchet N."/>
            <person name="Boniface M.C."/>
            <person name="Brunel D."/>
            <person name="Catrice O."/>
            <person name="Chaidir N."/>
            <person name="Claudel C."/>
            <person name="Donnadieu C."/>
            <person name="Faraut T."/>
            <person name="Fievet G."/>
            <person name="Helmstetter N."/>
            <person name="King M."/>
            <person name="Knapp S.J."/>
            <person name="Lai Z."/>
            <person name="Le Paslier M.C."/>
            <person name="Lippi Y."/>
            <person name="Lorenzon L."/>
            <person name="Mandel J.R."/>
            <person name="Marage G."/>
            <person name="Marchand G."/>
            <person name="Marquand E."/>
            <person name="Bret-Mestries E."/>
            <person name="Morien E."/>
            <person name="Nambeesan S."/>
            <person name="Nguyen T."/>
            <person name="Pegot-Espagnet P."/>
            <person name="Pouilly N."/>
            <person name="Raftis F."/>
            <person name="Sallet E."/>
            <person name="Schiex T."/>
            <person name="Thomas J."/>
            <person name="Vandecasteele C."/>
            <person name="Vares D."/>
            <person name="Vear F."/>
            <person name="Vautrin S."/>
            <person name="Crespi M."/>
            <person name="Mangin B."/>
            <person name="Burke J.M."/>
            <person name="Salse J."/>
            <person name="Munos S."/>
            <person name="Vincourt P."/>
            <person name="Rieseberg L.H."/>
            <person name="Langlade N.B."/>
        </authorList>
    </citation>
    <scope>NUCLEOTIDE SEQUENCE [LARGE SCALE GENOMIC DNA]</scope>
    <source>
        <strain evidence="5">cv. SF193</strain>
        <tissue evidence="3">Leaves</tissue>
    </source>
</reference>
<dbReference type="InterPro" id="IPR003029">
    <property type="entry name" value="S1_domain"/>
</dbReference>
<dbReference type="Gene3D" id="2.40.50.140">
    <property type="entry name" value="Nucleic acid-binding proteins"/>
    <property type="match status" value="1"/>
</dbReference>
<dbReference type="PROSITE" id="PS50126">
    <property type="entry name" value="S1"/>
    <property type="match status" value="1"/>
</dbReference>
<dbReference type="GO" id="GO:0019843">
    <property type="term" value="F:rRNA binding"/>
    <property type="evidence" value="ECO:0000318"/>
    <property type="project" value="GO_Central"/>
</dbReference>
<dbReference type="InParanoid" id="A0A251UFQ9"/>
<keyword evidence="5" id="KW-1185">Reference proteome</keyword>
<evidence type="ECO:0000313" key="5">
    <source>
        <dbReference type="Proteomes" id="UP000215914"/>
    </source>
</evidence>
<evidence type="ECO:0000256" key="1">
    <source>
        <dbReference type="SAM" id="MobiDB-lite"/>
    </source>
</evidence>
<reference evidence="3" key="3">
    <citation type="submission" date="2020-06" db="EMBL/GenBank/DDBJ databases">
        <title>Helianthus annuus Genome sequencing and assembly Release 2.</title>
        <authorList>
            <person name="Gouzy J."/>
            <person name="Langlade N."/>
            <person name="Munos S."/>
        </authorList>
    </citation>
    <scope>NUCLEOTIDE SEQUENCE</scope>
    <source>
        <tissue evidence="3">Leaves</tissue>
    </source>
</reference>
<dbReference type="Pfam" id="PF00575">
    <property type="entry name" value="S1"/>
    <property type="match status" value="1"/>
</dbReference>
<dbReference type="GO" id="GO:0016740">
    <property type="term" value="F:transferase activity"/>
    <property type="evidence" value="ECO:0007669"/>
    <property type="project" value="UniProtKB-KW"/>
</dbReference>